<dbReference type="PANTHER" id="PTHR40562">
    <property type="match status" value="1"/>
</dbReference>
<gene>
    <name evidence="8" type="primary">nirD</name>
    <name evidence="8" type="ORF">GFD30_19300</name>
</gene>
<dbReference type="InterPro" id="IPR036922">
    <property type="entry name" value="Rieske_2Fe-2S_sf"/>
</dbReference>
<protein>
    <submittedName>
        <fullName evidence="8">Nitrite reductase small subunit NirD</fullName>
    </submittedName>
</protein>
<dbReference type="Pfam" id="PF13806">
    <property type="entry name" value="Rieske_2"/>
    <property type="match status" value="1"/>
</dbReference>
<name>A0A6L5GDQ2_9ACTN</name>
<reference evidence="8 9" key="1">
    <citation type="submission" date="2019-10" db="EMBL/GenBank/DDBJ databases">
        <title>Glycomyces albidus sp. nov., a novel actinomycete isolated from rhizosphere soil of wheat (Triticum aestivum L.).</title>
        <authorList>
            <person name="Qian L."/>
        </authorList>
    </citation>
    <scope>NUCLEOTIDE SEQUENCE [LARGE SCALE GENOMIC DNA]</scope>
    <source>
        <strain evidence="8 9">NEAU-7082</strain>
    </source>
</reference>
<evidence type="ECO:0000256" key="5">
    <source>
        <dbReference type="ARBA" id="ARBA00023014"/>
    </source>
</evidence>
<evidence type="ECO:0000256" key="6">
    <source>
        <dbReference type="ARBA" id="ARBA00023063"/>
    </source>
</evidence>
<dbReference type="GO" id="GO:0042128">
    <property type="term" value="P:nitrate assimilation"/>
    <property type="evidence" value="ECO:0007669"/>
    <property type="project" value="UniProtKB-KW"/>
</dbReference>
<dbReference type="CDD" id="cd03529">
    <property type="entry name" value="Rieske_NirD"/>
    <property type="match status" value="1"/>
</dbReference>
<dbReference type="EMBL" id="WIAO01000027">
    <property type="protein sequence ID" value="MQM27696.1"/>
    <property type="molecule type" value="Genomic_DNA"/>
</dbReference>
<dbReference type="PROSITE" id="PS51300">
    <property type="entry name" value="NIRD"/>
    <property type="match status" value="1"/>
</dbReference>
<dbReference type="NCBIfam" id="TIGR02378">
    <property type="entry name" value="nirD_assim_sml"/>
    <property type="match status" value="1"/>
</dbReference>
<dbReference type="GO" id="GO:0004497">
    <property type="term" value="F:monooxygenase activity"/>
    <property type="evidence" value="ECO:0007669"/>
    <property type="project" value="UniProtKB-ARBA"/>
</dbReference>
<dbReference type="GO" id="GO:0046872">
    <property type="term" value="F:metal ion binding"/>
    <property type="evidence" value="ECO:0007669"/>
    <property type="project" value="UniProtKB-KW"/>
</dbReference>
<dbReference type="PANTHER" id="PTHR40562:SF1">
    <property type="entry name" value="NITRITE REDUCTASE (NADH) SMALL SUBUNIT"/>
    <property type="match status" value="1"/>
</dbReference>
<dbReference type="GO" id="GO:0051537">
    <property type="term" value="F:2 iron, 2 sulfur cluster binding"/>
    <property type="evidence" value="ECO:0007669"/>
    <property type="project" value="UniProtKB-KW"/>
</dbReference>
<dbReference type="GO" id="GO:0016705">
    <property type="term" value="F:oxidoreductase activity, acting on paired donors, with incorporation or reduction of molecular oxygen"/>
    <property type="evidence" value="ECO:0007669"/>
    <property type="project" value="UniProtKB-ARBA"/>
</dbReference>
<evidence type="ECO:0000256" key="2">
    <source>
        <dbReference type="ARBA" id="ARBA00022723"/>
    </source>
</evidence>
<evidence type="ECO:0000313" key="9">
    <source>
        <dbReference type="Proteomes" id="UP000477750"/>
    </source>
</evidence>
<dbReference type="Gene3D" id="2.102.10.10">
    <property type="entry name" value="Rieske [2Fe-2S] iron-sulphur domain"/>
    <property type="match status" value="1"/>
</dbReference>
<feature type="domain" description="Rieske" evidence="7">
    <location>
        <begin position="5"/>
        <end position="106"/>
    </location>
</feature>
<keyword evidence="9" id="KW-1185">Reference proteome</keyword>
<dbReference type="InterPro" id="IPR012748">
    <property type="entry name" value="Rieske-like_NirD"/>
</dbReference>
<keyword evidence="1" id="KW-0001">2Fe-2S</keyword>
<keyword evidence="4" id="KW-0408">Iron</keyword>
<keyword evidence="6" id="KW-0534">Nitrate assimilation</keyword>
<proteinExistence type="predicted"/>
<comment type="caution">
    <text evidence="8">The sequence shown here is derived from an EMBL/GenBank/DDBJ whole genome shotgun (WGS) entry which is preliminary data.</text>
</comment>
<keyword evidence="2" id="KW-0479">Metal-binding</keyword>
<evidence type="ECO:0000313" key="8">
    <source>
        <dbReference type="EMBL" id="MQM27696.1"/>
    </source>
</evidence>
<dbReference type="RefSeq" id="WP_322633422.1">
    <property type="nucleotide sequence ID" value="NZ_WIAO01000027.1"/>
</dbReference>
<evidence type="ECO:0000259" key="7">
    <source>
        <dbReference type="PROSITE" id="PS51296"/>
    </source>
</evidence>
<accession>A0A6L5GDQ2</accession>
<dbReference type="Proteomes" id="UP000477750">
    <property type="component" value="Unassembled WGS sequence"/>
</dbReference>
<dbReference type="SUPFAM" id="SSF50022">
    <property type="entry name" value="ISP domain"/>
    <property type="match status" value="1"/>
</dbReference>
<evidence type="ECO:0000256" key="3">
    <source>
        <dbReference type="ARBA" id="ARBA00023002"/>
    </source>
</evidence>
<dbReference type="PROSITE" id="PS51296">
    <property type="entry name" value="RIESKE"/>
    <property type="match status" value="1"/>
</dbReference>
<organism evidence="8 9">
    <name type="scientific">Glycomyces albidus</name>
    <dbReference type="NCBI Taxonomy" id="2656774"/>
    <lineage>
        <taxon>Bacteria</taxon>
        <taxon>Bacillati</taxon>
        <taxon>Actinomycetota</taxon>
        <taxon>Actinomycetes</taxon>
        <taxon>Glycomycetales</taxon>
        <taxon>Glycomycetaceae</taxon>
        <taxon>Glycomyces</taxon>
    </lineage>
</organism>
<keyword evidence="5" id="KW-0411">Iron-sulfur</keyword>
<dbReference type="InterPro" id="IPR017881">
    <property type="entry name" value="NirD"/>
</dbReference>
<keyword evidence="3" id="KW-0560">Oxidoreductase</keyword>
<dbReference type="GO" id="GO:0008942">
    <property type="term" value="F:nitrite reductase [NAD(P)H] activity"/>
    <property type="evidence" value="ECO:0007669"/>
    <property type="project" value="InterPro"/>
</dbReference>
<evidence type="ECO:0000256" key="1">
    <source>
        <dbReference type="ARBA" id="ARBA00022714"/>
    </source>
</evidence>
<dbReference type="InterPro" id="IPR017941">
    <property type="entry name" value="Rieske_2Fe-2S"/>
</dbReference>
<evidence type="ECO:0000256" key="4">
    <source>
        <dbReference type="ARBA" id="ARBA00023004"/>
    </source>
</evidence>
<dbReference type="AlphaFoldDB" id="A0A6L5GDQ2"/>
<sequence>MITVQPICEFDRLVPGRGVAALLADGSQVAVFRLFDDSLYAVSNEDPFMGANVISRGLVGDRGGEPVVVSPLLKQAFSLKTGVCLDDEAVALEVYAVEVVDGQIRVGAHSEAKAST</sequence>